<evidence type="ECO:0000313" key="4">
    <source>
        <dbReference type="Proteomes" id="UP000256964"/>
    </source>
</evidence>
<feature type="compositionally biased region" description="Polar residues" evidence="1">
    <location>
        <begin position="122"/>
        <end position="133"/>
    </location>
</feature>
<feature type="domain" description="SAP" evidence="2">
    <location>
        <begin position="41"/>
        <end position="75"/>
    </location>
</feature>
<name>A0A371CK68_9APHY</name>
<dbReference type="AlphaFoldDB" id="A0A371CK68"/>
<proteinExistence type="predicted"/>
<accession>A0A371CK68</accession>
<keyword evidence="4" id="KW-1185">Reference proteome</keyword>
<sequence length="531" mass="59283">MATTNAKKRKPASPTISLTLPCLGQAVTDDGHYETEAYKITTKVTVRHMKDRLASYGQETGGNREEVIARLVRFAENVPEWKVTHNRLFHPKQKRKRGDATGTRSEKHSAKRIQNMFEPETESQSSAYASKSTTVDRPGVIAMTEFQIAQLDEWTHDVLASYSLSSTSATKPDVNTRQDAQDTDSLEGGLQLTSDDGMLVAAQDQGPTHSLRSDVLMRQSLRRVENMTRKLEQKIDTLVAAPPAQVTVARPPVRGPPRPYPAPMQSISAHLSPQHPAVSELPASISSAPSESSISASAPHAAGPVVPIIDAEMAAPEKQISVLLGDERLTCYASQIPDPPRRHYSQDIPELFHEWEHGGLLKIQGRAIPLKYWPDVYQKRSPKRKGKREKDDDVWELMKGEYGKWRWLVEEKDRLGSEDAFWAKYSDPASGTRLQYSQIQARLKSQRTRTFREDAQAAKEYFGGDLTRADTQGAFMYKKGSTMVLLTQNKQIAEQWLELLRTHPMIAATWEAMRAAKAVAASRPPPSSGHQ</sequence>
<feature type="compositionally biased region" description="Pro residues" evidence="1">
    <location>
        <begin position="253"/>
        <end position="262"/>
    </location>
</feature>
<protein>
    <recommendedName>
        <fullName evidence="2">SAP domain-containing protein</fullName>
    </recommendedName>
</protein>
<evidence type="ECO:0000313" key="3">
    <source>
        <dbReference type="EMBL" id="RDX40684.1"/>
    </source>
</evidence>
<feature type="region of interest" description="Disordered" evidence="1">
    <location>
        <begin position="248"/>
        <end position="281"/>
    </location>
</feature>
<dbReference type="OrthoDB" id="3251176at2759"/>
<feature type="compositionally biased region" description="Basic residues" evidence="1">
    <location>
        <begin position="88"/>
        <end position="97"/>
    </location>
</feature>
<reference evidence="3 4" key="1">
    <citation type="journal article" date="2018" name="Biotechnol. Biofuels">
        <title>Integrative visual omics of the white-rot fungus Polyporus brumalis exposes the biotechnological potential of its oxidative enzymes for delignifying raw plant biomass.</title>
        <authorList>
            <person name="Miyauchi S."/>
            <person name="Rancon A."/>
            <person name="Drula E."/>
            <person name="Hage H."/>
            <person name="Chaduli D."/>
            <person name="Favel A."/>
            <person name="Grisel S."/>
            <person name="Henrissat B."/>
            <person name="Herpoel-Gimbert I."/>
            <person name="Ruiz-Duenas F.J."/>
            <person name="Chevret D."/>
            <person name="Hainaut M."/>
            <person name="Lin J."/>
            <person name="Wang M."/>
            <person name="Pangilinan J."/>
            <person name="Lipzen A."/>
            <person name="Lesage-Meessen L."/>
            <person name="Navarro D."/>
            <person name="Riley R."/>
            <person name="Grigoriev I.V."/>
            <person name="Zhou S."/>
            <person name="Raouche S."/>
            <person name="Rosso M.N."/>
        </authorList>
    </citation>
    <scope>NUCLEOTIDE SEQUENCE [LARGE SCALE GENOMIC DNA]</scope>
    <source>
        <strain evidence="3 4">BRFM 1820</strain>
    </source>
</reference>
<organism evidence="3 4">
    <name type="scientific">Lentinus brumalis</name>
    <dbReference type="NCBI Taxonomy" id="2498619"/>
    <lineage>
        <taxon>Eukaryota</taxon>
        <taxon>Fungi</taxon>
        <taxon>Dikarya</taxon>
        <taxon>Basidiomycota</taxon>
        <taxon>Agaricomycotina</taxon>
        <taxon>Agaricomycetes</taxon>
        <taxon>Polyporales</taxon>
        <taxon>Polyporaceae</taxon>
        <taxon>Lentinus</taxon>
    </lineage>
</organism>
<evidence type="ECO:0000256" key="1">
    <source>
        <dbReference type="SAM" id="MobiDB-lite"/>
    </source>
</evidence>
<evidence type="ECO:0000259" key="2">
    <source>
        <dbReference type="PROSITE" id="PS50800"/>
    </source>
</evidence>
<feature type="region of interest" description="Disordered" evidence="1">
    <location>
        <begin position="88"/>
        <end position="133"/>
    </location>
</feature>
<dbReference type="PROSITE" id="PS50800">
    <property type="entry name" value="SAP"/>
    <property type="match status" value="1"/>
</dbReference>
<dbReference type="Proteomes" id="UP000256964">
    <property type="component" value="Unassembled WGS sequence"/>
</dbReference>
<dbReference type="EMBL" id="KZ857542">
    <property type="protein sequence ID" value="RDX40684.1"/>
    <property type="molecule type" value="Genomic_DNA"/>
</dbReference>
<gene>
    <name evidence="3" type="ORF">OH76DRAFT_1476118</name>
</gene>
<dbReference type="InterPro" id="IPR003034">
    <property type="entry name" value="SAP_dom"/>
</dbReference>